<dbReference type="EMBL" id="JBCHKQ010000001">
    <property type="protein sequence ID" value="MEM5947475.1"/>
    <property type="molecule type" value="Genomic_DNA"/>
</dbReference>
<dbReference type="PANTHER" id="PTHR46401:SF2">
    <property type="entry name" value="GLYCOSYLTRANSFERASE WBBK-RELATED"/>
    <property type="match status" value="1"/>
</dbReference>
<organism evidence="3 4">
    <name type="scientific">Rarispira pelagica</name>
    <dbReference type="NCBI Taxonomy" id="3141764"/>
    <lineage>
        <taxon>Bacteria</taxon>
        <taxon>Pseudomonadati</taxon>
        <taxon>Spirochaetota</taxon>
        <taxon>Spirochaetia</taxon>
        <taxon>Winmispirales</taxon>
        <taxon>Winmispiraceae</taxon>
        <taxon>Rarispira</taxon>
    </lineage>
</organism>
<dbReference type="Gene3D" id="3.40.50.2000">
    <property type="entry name" value="Glycogen Phosphorylase B"/>
    <property type="match status" value="2"/>
</dbReference>
<dbReference type="CDD" id="cd03809">
    <property type="entry name" value="GT4_MtfB-like"/>
    <property type="match status" value="1"/>
</dbReference>
<evidence type="ECO:0000313" key="3">
    <source>
        <dbReference type="EMBL" id="MEM5947475.1"/>
    </source>
</evidence>
<comment type="caution">
    <text evidence="3">The sequence shown here is derived from an EMBL/GenBank/DDBJ whole genome shotgun (WGS) entry which is preliminary data.</text>
</comment>
<dbReference type="InterPro" id="IPR001296">
    <property type="entry name" value="Glyco_trans_1"/>
</dbReference>
<protein>
    <submittedName>
        <fullName evidence="3">Glycosyltransferase family 1 protein</fullName>
    </submittedName>
</protein>
<evidence type="ECO:0000259" key="2">
    <source>
        <dbReference type="Pfam" id="PF00534"/>
    </source>
</evidence>
<dbReference type="SUPFAM" id="SSF53756">
    <property type="entry name" value="UDP-Glycosyltransferase/glycogen phosphorylase"/>
    <property type="match status" value="1"/>
</dbReference>
<feature type="domain" description="Glycosyl transferase family 1" evidence="2">
    <location>
        <begin position="247"/>
        <end position="400"/>
    </location>
</feature>
<accession>A0ABU9U9Y9</accession>
<dbReference type="Proteomes" id="UP001466331">
    <property type="component" value="Unassembled WGS sequence"/>
</dbReference>
<keyword evidence="1" id="KW-0808">Transferase</keyword>
<evidence type="ECO:0000313" key="4">
    <source>
        <dbReference type="Proteomes" id="UP001466331"/>
    </source>
</evidence>
<proteinExistence type="predicted"/>
<dbReference type="PANTHER" id="PTHR46401">
    <property type="entry name" value="GLYCOSYLTRANSFERASE WBBK-RELATED"/>
    <property type="match status" value="1"/>
</dbReference>
<dbReference type="Pfam" id="PF00534">
    <property type="entry name" value="Glycos_transf_1"/>
    <property type="match status" value="1"/>
</dbReference>
<gene>
    <name evidence="3" type="ORF">WKV44_02850</name>
</gene>
<reference evidence="3 4" key="1">
    <citation type="submission" date="2024-03" db="EMBL/GenBank/DDBJ databases">
        <title>Ignisphaera cupida sp. nov., a hyperthermophilic hydrolytic archaeon from a hot spring of Kamchatka, and proposal of Ignisphaeraceae fam. nov.</title>
        <authorList>
            <person name="Podosokorskaya O.A."/>
            <person name="Elcheninov A.G."/>
            <person name="Maltseva A.I."/>
            <person name="Zayulina K.S."/>
            <person name="Novikov A."/>
            <person name="Merkel A.Y."/>
        </authorList>
    </citation>
    <scope>NUCLEOTIDE SEQUENCE [LARGE SCALE GENOMIC DNA]</scope>
    <source>
        <strain evidence="3 4">38H-sp</strain>
    </source>
</reference>
<keyword evidence="4" id="KW-1185">Reference proteome</keyword>
<evidence type="ECO:0000256" key="1">
    <source>
        <dbReference type="ARBA" id="ARBA00022679"/>
    </source>
</evidence>
<name>A0ABU9U9Y9_9SPIR</name>
<dbReference type="RefSeq" id="WP_420068923.1">
    <property type="nucleotide sequence ID" value="NZ_JBCHKQ010000001.1"/>
</dbReference>
<sequence length="428" mass="49617">MRNYEKIKLLFDISRFGSVWIDGSKKDIRGIYRVVLELAKNLSKEESLDLAFTSLSDKKICGASQIYHKKSDLRDISFVPPSLSYSQYILARFAQIYKKYTKLQSKLQFKRILNIHSTSKTTHQYSGIEIKNPSMLNYDIIHLPFFVKTNIKEIPFRTLITIHDLIPILYPTPEHIELTQFIEAKLKELTPRHWIHCISESTRKDLLKLNLDIDPQKVFVVPNGVSDFFYKIDKENAKKILDKYNITNDYIITLSTIQKRKNIENAIKAFHNIHSNYPDLKYIIVGYFSDSYLQVKELINKYKLNNHIILLGHIPDEDIRALYSMARIFLFTSFYEGFGLPPLEAMACGLPVVASNTSSIPEVVGESGLLIDPNDVSDIANKLNIILKDSKLCKKLSQKSLEQSRKFTWQNTTHKLTEYYTKMIEQDS</sequence>